<evidence type="ECO:0000313" key="2">
    <source>
        <dbReference type="Proteomes" id="UP000515151"/>
    </source>
</evidence>
<sequence length="117" mass="13252">MDDSMDIKNQRRSSVFDEDDNEDDSGDDSEDEEQDENAWEFEYDGFDGLDDSDSDDRWVLWKDGDEDDDCTGDDHDAGKVGESAAVDKIVEAVREVAVEEAGEKARKKVGEETNRYN</sequence>
<evidence type="ECO:0000256" key="1">
    <source>
        <dbReference type="SAM" id="MobiDB-lite"/>
    </source>
</evidence>
<dbReference type="Proteomes" id="UP000515151">
    <property type="component" value="Chromosome 2"/>
</dbReference>
<feature type="region of interest" description="Disordered" evidence="1">
    <location>
        <begin position="1"/>
        <end position="79"/>
    </location>
</feature>
<dbReference type="GeneID" id="116193806"/>
<protein>
    <submittedName>
        <fullName evidence="3">Prostatic spermine-binding protein-like</fullName>
    </submittedName>
</protein>
<proteinExistence type="predicted"/>
<accession>A0A6P8C6K1</accession>
<dbReference type="AlphaFoldDB" id="A0A6P8C6K1"/>
<name>A0A6P8C6K1_PUNGR</name>
<reference evidence="3" key="2">
    <citation type="submission" date="2025-08" db="UniProtKB">
        <authorList>
            <consortium name="RefSeq"/>
        </authorList>
    </citation>
    <scope>IDENTIFICATION</scope>
    <source>
        <tissue evidence="3">Leaf</tissue>
    </source>
</reference>
<keyword evidence="2" id="KW-1185">Reference proteome</keyword>
<feature type="compositionally biased region" description="Acidic residues" evidence="1">
    <location>
        <begin position="16"/>
        <end position="54"/>
    </location>
</feature>
<dbReference type="RefSeq" id="XP_031378410.1">
    <property type="nucleotide sequence ID" value="XM_031522550.1"/>
</dbReference>
<gene>
    <name evidence="3" type="primary">LOC116193806</name>
</gene>
<organism evidence="2 3">
    <name type="scientific">Punica granatum</name>
    <name type="common">Pomegranate</name>
    <dbReference type="NCBI Taxonomy" id="22663"/>
    <lineage>
        <taxon>Eukaryota</taxon>
        <taxon>Viridiplantae</taxon>
        <taxon>Streptophyta</taxon>
        <taxon>Embryophyta</taxon>
        <taxon>Tracheophyta</taxon>
        <taxon>Spermatophyta</taxon>
        <taxon>Magnoliopsida</taxon>
        <taxon>eudicotyledons</taxon>
        <taxon>Gunneridae</taxon>
        <taxon>Pentapetalae</taxon>
        <taxon>rosids</taxon>
        <taxon>malvids</taxon>
        <taxon>Myrtales</taxon>
        <taxon>Lythraceae</taxon>
        <taxon>Punica</taxon>
    </lineage>
</organism>
<evidence type="ECO:0000313" key="3">
    <source>
        <dbReference type="RefSeq" id="XP_031378410.1"/>
    </source>
</evidence>
<reference evidence="2" key="1">
    <citation type="journal article" date="2020" name="Plant Biotechnol. J.">
        <title>The pomegranate (Punica granatum L.) draft genome dissects genetic divergence between soft- and hard-seeded cultivars.</title>
        <authorList>
            <person name="Luo X."/>
            <person name="Li H."/>
            <person name="Wu Z."/>
            <person name="Yao W."/>
            <person name="Zhao P."/>
            <person name="Cao D."/>
            <person name="Yu H."/>
            <person name="Li K."/>
            <person name="Poudel K."/>
            <person name="Zhao D."/>
            <person name="Zhang F."/>
            <person name="Xia X."/>
            <person name="Chen L."/>
            <person name="Wang Q."/>
            <person name="Jing D."/>
            <person name="Cao S."/>
        </authorList>
    </citation>
    <scope>NUCLEOTIDE SEQUENCE [LARGE SCALE GENOMIC DNA]</scope>
    <source>
        <strain evidence="2">cv. Tunisia</strain>
    </source>
</reference>